<dbReference type="InterPro" id="IPR013325">
    <property type="entry name" value="RNA_pol_sigma_r2"/>
</dbReference>
<organism evidence="7 8">
    <name type="scientific">Colwellia marinimaniae</name>
    <dbReference type="NCBI Taxonomy" id="1513592"/>
    <lineage>
        <taxon>Bacteria</taxon>
        <taxon>Pseudomonadati</taxon>
        <taxon>Pseudomonadota</taxon>
        <taxon>Gammaproteobacteria</taxon>
        <taxon>Alteromonadales</taxon>
        <taxon>Colwelliaceae</taxon>
        <taxon>Colwellia</taxon>
    </lineage>
</organism>
<evidence type="ECO:0000313" key="8">
    <source>
        <dbReference type="Proteomes" id="UP000197068"/>
    </source>
</evidence>
<dbReference type="SUPFAM" id="SSF88659">
    <property type="entry name" value="Sigma3 and sigma4 domains of RNA polymerase sigma factors"/>
    <property type="match status" value="1"/>
</dbReference>
<evidence type="ECO:0000256" key="4">
    <source>
        <dbReference type="ARBA" id="ARBA00023163"/>
    </source>
</evidence>
<evidence type="ECO:0000256" key="2">
    <source>
        <dbReference type="ARBA" id="ARBA00023015"/>
    </source>
</evidence>
<comment type="caution">
    <text evidence="7">The sequence shown here is derived from an EMBL/GenBank/DDBJ whole genome shotgun (WGS) entry which is preliminary data.</text>
</comment>
<dbReference type="Proteomes" id="UP000197068">
    <property type="component" value="Unassembled WGS sequence"/>
</dbReference>
<evidence type="ECO:0000313" key="7">
    <source>
        <dbReference type="EMBL" id="GAW94610.1"/>
    </source>
</evidence>
<gene>
    <name evidence="7" type="ORF">MTCD1_00206</name>
</gene>
<dbReference type="InterPro" id="IPR013324">
    <property type="entry name" value="RNA_pol_sigma_r3/r4-like"/>
</dbReference>
<evidence type="ECO:0000259" key="6">
    <source>
        <dbReference type="Pfam" id="PF08281"/>
    </source>
</evidence>
<keyword evidence="4" id="KW-0804">Transcription</keyword>
<evidence type="ECO:0000256" key="1">
    <source>
        <dbReference type="ARBA" id="ARBA00010641"/>
    </source>
</evidence>
<keyword evidence="2" id="KW-0805">Transcription regulation</keyword>
<protein>
    <submittedName>
        <fullName evidence="7">RNA polymerase subunit sigma-24</fullName>
    </submittedName>
</protein>
<feature type="domain" description="RNA polymerase sigma-70 region 2" evidence="5">
    <location>
        <begin position="46"/>
        <end position="112"/>
    </location>
</feature>
<keyword evidence="3" id="KW-0731">Sigma factor</keyword>
<dbReference type="InterPro" id="IPR013249">
    <property type="entry name" value="RNA_pol_sigma70_r4_t2"/>
</dbReference>
<dbReference type="InterPro" id="IPR036388">
    <property type="entry name" value="WH-like_DNA-bd_sf"/>
</dbReference>
<evidence type="ECO:0000259" key="5">
    <source>
        <dbReference type="Pfam" id="PF04542"/>
    </source>
</evidence>
<dbReference type="EMBL" id="BDQM01000001">
    <property type="protein sequence ID" value="GAW94610.1"/>
    <property type="molecule type" value="Genomic_DNA"/>
</dbReference>
<dbReference type="Pfam" id="PF04542">
    <property type="entry name" value="Sigma70_r2"/>
    <property type="match status" value="1"/>
</dbReference>
<name>A0ABQ0MQG0_9GAMM</name>
<dbReference type="NCBIfam" id="TIGR02937">
    <property type="entry name" value="sigma70-ECF"/>
    <property type="match status" value="1"/>
</dbReference>
<dbReference type="InterPro" id="IPR007627">
    <property type="entry name" value="RNA_pol_sigma70_r2"/>
</dbReference>
<dbReference type="CDD" id="cd06171">
    <property type="entry name" value="Sigma70_r4"/>
    <property type="match status" value="1"/>
</dbReference>
<keyword evidence="8" id="KW-1185">Reference proteome</keyword>
<dbReference type="Gene3D" id="1.10.1740.10">
    <property type="match status" value="1"/>
</dbReference>
<dbReference type="PANTHER" id="PTHR43133:SF46">
    <property type="entry name" value="RNA POLYMERASE SIGMA-70 FACTOR ECF SUBFAMILY"/>
    <property type="match status" value="1"/>
</dbReference>
<sequence>MDSEIIQHKQVIDGPAIFRGNKTADDGEQVWIAQAKEGSQSAFYHLYEKHHKPIYALCWRMLADKDSAEDVCQEVFVVLWQKINNFRGESKFSTWLHSVATNVVLGHLRKHKNWLQRVFSIEEQGTNFVEPSVSLTDDSTLMLLDQHIARLPERARLVFVLFAVEGYRHEEIANMLNMAVGSSKSQYHRARNLLQASLKELELSSGEQEMNHE</sequence>
<proteinExistence type="inferred from homology"/>
<accession>A0ABQ0MQG0</accession>
<dbReference type="PANTHER" id="PTHR43133">
    <property type="entry name" value="RNA POLYMERASE ECF-TYPE SIGMA FACTO"/>
    <property type="match status" value="1"/>
</dbReference>
<evidence type="ECO:0000256" key="3">
    <source>
        <dbReference type="ARBA" id="ARBA00023082"/>
    </source>
</evidence>
<comment type="similarity">
    <text evidence="1">Belongs to the sigma-70 factor family. ECF subfamily.</text>
</comment>
<dbReference type="SUPFAM" id="SSF88946">
    <property type="entry name" value="Sigma2 domain of RNA polymerase sigma factors"/>
    <property type="match status" value="1"/>
</dbReference>
<feature type="domain" description="RNA polymerase sigma factor 70 region 4 type 2" evidence="6">
    <location>
        <begin position="142"/>
        <end position="192"/>
    </location>
</feature>
<dbReference type="InterPro" id="IPR039425">
    <property type="entry name" value="RNA_pol_sigma-70-like"/>
</dbReference>
<reference evidence="7 8" key="1">
    <citation type="submission" date="2017-06" db="EMBL/GenBank/DDBJ databases">
        <title>Whole Genome Sequences of Colwellia marinimaniae MTCD1.</title>
        <authorList>
            <person name="Kusumoto H."/>
            <person name="Inoue M."/>
            <person name="Tanikawa K."/>
            <person name="Maeji H."/>
            <person name="Cameron J.H."/>
            <person name="Bartlett D.H."/>
        </authorList>
    </citation>
    <scope>NUCLEOTIDE SEQUENCE [LARGE SCALE GENOMIC DNA]</scope>
    <source>
        <strain evidence="7 8">MTCD1</strain>
    </source>
</reference>
<dbReference type="InterPro" id="IPR014284">
    <property type="entry name" value="RNA_pol_sigma-70_dom"/>
</dbReference>
<dbReference type="Gene3D" id="1.10.10.10">
    <property type="entry name" value="Winged helix-like DNA-binding domain superfamily/Winged helix DNA-binding domain"/>
    <property type="match status" value="1"/>
</dbReference>
<dbReference type="Pfam" id="PF08281">
    <property type="entry name" value="Sigma70_r4_2"/>
    <property type="match status" value="1"/>
</dbReference>